<organism evidence="1 2">
    <name type="scientific">Candidatus Staskawiczbacteria bacterium RIFCSPHIGHO2_12_FULL_38_11</name>
    <dbReference type="NCBI Taxonomy" id="1802209"/>
    <lineage>
        <taxon>Bacteria</taxon>
        <taxon>Candidatus Staskawicziibacteriota</taxon>
    </lineage>
</organism>
<sequence>MSYAIVSHILDGFHGQWKLKEVRAPFESFDVAEKKLREWGYSKQQGYELYDVQDVWLRVQEHVRNVPKDQPQYFIMKAQICEIQPG</sequence>
<proteinExistence type="predicted"/>
<accession>A0A1G2I749</accession>
<dbReference type="Proteomes" id="UP000179214">
    <property type="component" value="Unassembled WGS sequence"/>
</dbReference>
<dbReference type="AlphaFoldDB" id="A0A1G2I749"/>
<dbReference type="EMBL" id="MHOV01000005">
    <property type="protein sequence ID" value="OGZ70656.1"/>
    <property type="molecule type" value="Genomic_DNA"/>
</dbReference>
<name>A0A1G2I749_9BACT</name>
<gene>
    <name evidence="1" type="ORF">A3F47_00150</name>
</gene>
<evidence type="ECO:0000313" key="2">
    <source>
        <dbReference type="Proteomes" id="UP000179214"/>
    </source>
</evidence>
<reference evidence="1 2" key="1">
    <citation type="journal article" date="2016" name="Nat. Commun.">
        <title>Thousands of microbial genomes shed light on interconnected biogeochemical processes in an aquifer system.</title>
        <authorList>
            <person name="Anantharaman K."/>
            <person name="Brown C.T."/>
            <person name="Hug L.A."/>
            <person name="Sharon I."/>
            <person name="Castelle C.J."/>
            <person name="Probst A.J."/>
            <person name="Thomas B.C."/>
            <person name="Singh A."/>
            <person name="Wilkins M.J."/>
            <person name="Karaoz U."/>
            <person name="Brodie E.L."/>
            <person name="Williams K.H."/>
            <person name="Hubbard S.S."/>
            <person name="Banfield J.F."/>
        </authorList>
    </citation>
    <scope>NUCLEOTIDE SEQUENCE [LARGE SCALE GENOMIC DNA]</scope>
</reference>
<evidence type="ECO:0000313" key="1">
    <source>
        <dbReference type="EMBL" id="OGZ70656.1"/>
    </source>
</evidence>
<comment type="caution">
    <text evidence="1">The sequence shown here is derived from an EMBL/GenBank/DDBJ whole genome shotgun (WGS) entry which is preliminary data.</text>
</comment>
<protein>
    <submittedName>
        <fullName evidence="1">Uncharacterized protein</fullName>
    </submittedName>
</protein>